<dbReference type="Pfam" id="PF00134">
    <property type="entry name" value="Cyclin_N"/>
    <property type="match status" value="1"/>
</dbReference>
<comment type="caution">
    <text evidence="10">The sequence shown here is derived from an EMBL/GenBank/DDBJ whole genome shotgun (WGS) entry which is preliminary data.</text>
</comment>
<dbReference type="GO" id="GO:0051301">
    <property type="term" value="P:cell division"/>
    <property type="evidence" value="ECO:0007669"/>
    <property type="project" value="UniProtKB-KW"/>
</dbReference>
<evidence type="ECO:0000256" key="7">
    <source>
        <dbReference type="RuleBase" id="RU000383"/>
    </source>
</evidence>
<dbReference type="InterPro" id="IPR046965">
    <property type="entry name" value="Cyclin_A/B-like"/>
</dbReference>
<accession>A0A9J6A864</accession>
<dbReference type="FunFam" id="1.10.472.10:FF:000032">
    <property type="entry name" value="G2/mitotic-specific cyclin-1"/>
    <property type="match status" value="1"/>
</dbReference>
<dbReference type="PROSITE" id="PS00292">
    <property type="entry name" value="CYCLINS"/>
    <property type="match status" value="1"/>
</dbReference>
<organism evidence="10 11">
    <name type="scientific">Solanum commersonii</name>
    <name type="common">Commerson's wild potato</name>
    <name type="synonym">Commerson's nightshade</name>
    <dbReference type="NCBI Taxonomy" id="4109"/>
    <lineage>
        <taxon>Eukaryota</taxon>
        <taxon>Viridiplantae</taxon>
        <taxon>Streptophyta</taxon>
        <taxon>Embryophyta</taxon>
        <taxon>Tracheophyta</taxon>
        <taxon>Spermatophyta</taxon>
        <taxon>Magnoliopsida</taxon>
        <taxon>eudicotyledons</taxon>
        <taxon>Gunneridae</taxon>
        <taxon>Pentapetalae</taxon>
        <taxon>asterids</taxon>
        <taxon>lamiids</taxon>
        <taxon>Solanales</taxon>
        <taxon>Solanaceae</taxon>
        <taxon>Solanoideae</taxon>
        <taxon>Solaneae</taxon>
        <taxon>Solanum</taxon>
    </lineage>
</organism>
<comment type="function">
    <text evidence="5">Essential for the control of the cell cycle at the G2/M (mitosis) transition. G2/M cyclins accumulate steadily during G2 and are abruptly destroyed at mitosis.</text>
</comment>
<proteinExistence type="inferred from homology"/>
<gene>
    <name evidence="10" type="ORF">H5410_006080</name>
</gene>
<dbReference type="PANTHER" id="PTHR10177">
    <property type="entry name" value="CYCLINS"/>
    <property type="match status" value="1"/>
</dbReference>
<evidence type="ECO:0000256" key="2">
    <source>
        <dbReference type="ARBA" id="ARBA00022618"/>
    </source>
</evidence>
<dbReference type="InterPro" id="IPR013763">
    <property type="entry name" value="Cyclin-like_dom"/>
</dbReference>
<comment type="subunit">
    <text evidence="6">Interacts with the CDC2 and CDK2 protein kinases to form a serine/threonine kinase holoenzyme complex. The cyclin subunit imparts substrate specificity to the complex.</text>
</comment>
<dbReference type="SUPFAM" id="SSF47954">
    <property type="entry name" value="Cyclin-like"/>
    <property type="match status" value="2"/>
</dbReference>
<dbReference type="InterPro" id="IPR006671">
    <property type="entry name" value="Cyclin_N"/>
</dbReference>
<evidence type="ECO:0000259" key="9">
    <source>
        <dbReference type="SMART" id="SM01332"/>
    </source>
</evidence>
<reference evidence="10 11" key="1">
    <citation type="submission" date="2020-09" db="EMBL/GenBank/DDBJ databases">
        <title>De no assembly of potato wild relative species, Solanum commersonii.</title>
        <authorList>
            <person name="Cho K."/>
        </authorList>
    </citation>
    <scope>NUCLEOTIDE SEQUENCE [LARGE SCALE GENOMIC DNA]</scope>
    <source>
        <strain evidence="10">LZ3.2</strain>
        <tissue evidence="10">Leaf</tissue>
    </source>
</reference>
<dbReference type="InterPro" id="IPR004367">
    <property type="entry name" value="Cyclin_C-dom"/>
</dbReference>
<keyword evidence="11" id="KW-1185">Reference proteome</keyword>
<dbReference type="GO" id="GO:0010332">
    <property type="term" value="P:response to gamma radiation"/>
    <property type="evidence" value="ECO:0007669"/>
    <property type="project" value="UniProtKB-ARBA"/>
</dbReference>
<evidence type="ECO:0000256" key="6">
    <source>
        <dbReference type="ARBA" id="ARBA00065123"/>
    </source>
</evidence>
<keyword evidence="3 7" id="KW-0195">Cyclin</keyword>
<dbReference type="InterPro" id="IPR048258">
    <property type="entry name" value="Cyclins_cyclin-box"/>
</dbReference>
<dbReference type="GO" id="GO:0016538">
    <property type="term" value="F:cyclin-dependent protein serine/threonine kinase regulator activity"/>
    <property type="evidence" value="ECO:0007669"/>
    <property type="project" value="InterPro"/>
</dbReference>
<evidence type="ECO:0000256" key="3">
    <source>
        <dbReference type="ARBA" id="ARBA00023127"/>
    </source>
</evidence>
<evidence type="ECO:0008006" key="12">
    <source>
        <dbReference type="Google" id="ProtNLM"/>
    </source>
</evidence>
<dbReference type="PIRSF" id="PIRSF001771">
    <property type="entry name" value="Cyclin_A_B_D_E"/>
    <property type="match status" value="1"/>
</dbReference>
<evidence type="ECO:0000313" key="10">
    <source>
        <dbReference type="EMBL" id="KAG5620862.1"/>
    </source>
</evidence>
<evidence type="ECO:0000256" key="5">
    <source>
        <dbReference type="ARBA" id="ARBA00059307"/>
    </source>
</evidence>
<feature type="domain" description="Cyclin C-terminal" evidence="9">
    <location>
        <begin position="269"/>
        <end position="386"/>
    </location>
</feature>
<name>A0A9J6A864_SOLCO</name>
<dbReference type="AlphaFoldDB" id="A0A9J6A864"/>
<evidence type="ECO:0000259" key="8">
    <source>
        <dbReference type="SMART" id="SM00385"/>
    </source>
</evidence>
<dbReference type="SMART" id="SM00385">
    <property type="entry name" value="CYCLIN"/>
    <property type="match status" value="2"/>
</dbReference>
<dbReference type="Gene3D" id="1.10.472.10">
    <property type="entry name" value="Cyclin-like"/>
    <property type="match status" value="2"/>
</dbReference>
<feature type="domain" description="Cyclin-like" evidence="8">
    <location>
        <begin position="176"/>
        <end position="260"/>
    </location>
</feature>
<protein>
    <recommendedName>
        <fullName evidence="12">Cyclin B2</fullName>
    </recommendedName>
</protein>
<dbReference type="EMBL" id="JACXVP010000002">
    <property type="protein sequence ID" value="KAG5620862.1"/>
    <property type="molecule type" value="Genomic_DNA"/>
</dbReference>
<dbReference type="Pfam" id="PF02984">
    <property type="entry name" value="Cyclin_C"/>
    <property type="match status" value="1"/>
</dbReference>
<dbReference type="Proteomes" id="UP000824120">
    <property type="component" value="Chromosome 2"/>
</dbReference>
<dbReference type="InterPro" id="IPR036915">
    <property type="entry name" value="Cyclin-like_sf"/>
</dbReference>
<evidence type="ECO:0000256" key="4">
    <source>
        <dbReference type="ARBA" id="ARBA00023306"/>
    </source>
</evidence>
<feature type="domain" description="Cyclin-like" evidence="8">
    <location>
        <begin position="273"/>
        <end position="355"/>
    </location>
</feature>
<keyword evidence="2" id="KW-0132">Cell division</keyword>
<comment type="similarity">
    <text evidence="1">Belongs to the cyclin family. Cyclin AB subfamily.</text>
</comment>
<dbReference type="InterPro" id="IPR039361">
    <property type="entry name" value="Cyclin"/>
</dbReference>
<dbReference type="SMART" id="SM01332">
    <property type="entry name" value="Cyclin_C"/>
    <property type="match status" value="1"/>
</dbReference>
<keyword evidence="4" id="KW-0131">Cell cycle</keyword>
<sequence>MKGGNAQTVKIGGERKQTRRALSVINQNLVGAHRYPCVVNKRGLSEKFGATQIGTLHRHYQYYPEENKKPKPAIENFTIWEEHDTTEAQPVPMCLEQPETFSNHKVTQIEVEMEDVFEEALIDIDNDDANNPLAGVDYVGDLYAYYRKMEVYSCVSPNYMEQQSEINDNMRGVLIDWIIEVHDKFELKEETLFLTVNLLDRFLEKQVVAKNKLQLVGLVAFLIAGKYEEILPPLVHELVIISYETYTKKDVLEMEKLMLSTLQYNMSFPTPYVFMRRFLKAAQADKKLEELSFFLIELCLVEYEMLKHPPSFMAAAAIYTAQCTLYGVKEWRRTCEWHTCYSEDSLMEWAKLIVSYHEKEKTGGLTGVHNKYNTSKFGYVAKVEPAYFLVQDS</sequence>
<dbReference type="OrthoDB" id="5590282at2759"/>
<dbReference type="CDD" id="cd20511">
    <property type="entry name" value="CYCLIN_AtCycB-like_rpt2"/>
    <property type="match status" value="1"/>
</dbReference>
<dbReference type="GO" id="GO:0044772">
    <property type="term" value="P:mitotic cell cycle phase transition"/>
    <property type="evidence" value="ECO:0007669"/>
    <property type="project" value="InterPro"/>
</dbReference>
<evidence type="ECO:0000256" key="1">
    <source>
        <dbReference type="ARBA" id="ARBA00006955"/>
    </source>
</evidence>
<evidence type="ECO:0000313" key="11">
    <source>
        <dbReference type="Proteomes" id="UP000824120"/>
    </source>
</evidence>